<evidence type="ECO:0000313" key="10">
    <source>
        <dbReference type="Proteomes" id="UP000037405"/>
    </source>
</evidence>
<evidence type="ECO:0000259" key="8">
    <source>
        <dbReference type="Pfam" id="PF09335"/>
    </source>
</evidence>
<evidence type="ECO:0000256" key="4">
    <source>
        <dbReference type="ARBA" id="ARBA00022692"/>
    </source>
</evidence>
<accession>A0A0M0G2B8</accession>
<name>A0A0M0G2B8_9BACI</name>
<keyword evidence="3 7" id="KW-1003">Cell membrane</keyword>
<evidence type="ECO:0000256" key="2">
    <source>
        <dbReference type="ARBA" id="ARBA00010792"/>
    </source>
</evidence>
<dbReference type="GO" id="GO:0005886">
    <property type="term" value="C:plasma membrane"/>
    <property type="evidence" value="ECO:0007669"/>
    <property type="project" value="UniProtKB-SubCell"/>
</dbReference>
<dbReference type="InterPro" id="IPR032818">
    <property type="entry name" value="DedA-like"/>
</dbReference>
<feature type="transmembrane region" description="Helical" evidence="7">
    <location>
        <begin position="57"/>
        <end position="84"/>
    </location>
</feature>
<comment type="subcellular location">
    <subcellularLocation>
        <location evidence="1 7">Cell membrane</location>
        <topology evidence="1 7">Multi-pass membrane protein</topology>
    </subcellularLocation>
</comment>
<evidence type="ECO:0000256" key="6">
    <source>
        <dbReference type="ARBA" id="ARBA00023136"/>
    </source>
</evidence>
<evidence type="ECO:0000256" key="1">
    <source>
        <dbReference type="ARBA" id="ARBA00004651"/>
    </source>
</evidence>
<evidence type="ECO:0000256" key="7">
    <source>
        <dbReference type="RuleBase" id="RU367016"/>
    </source>
</evidence>
<dbReference type="EMBL" id="LGUE01000005">
    <property type="protein sequence ID" value="KON83752.1"/>
    <property type="molecule type" value="Genomic_DNA"/>
</dbReference>
<dbReference type="NCBIfam" id="NF008102">
    <property type="entry name" value="PRK10847.1"/>
    <property type="match status" value="1"/>
</dbReference>
<dbReference type="STRING" id="189381.GCA_900166615_02143"/>
<organism evidence="9 10">
    <name type="scientific">Rossellomorea marisflavi</name>
    <dbReference type="NCBI Taxonomy" id="189381"/>
    <lineage>
        <taxon>Bacteria</taxon>
        <taxon>Bacillati</taxon>
        <taxon>Bacillota</taxon>
        <taxon>Bacilli</taxon>
        <taxon>Bacillales</taxon>
        <taxon>Bacillaceae</taxon>
        <taxon>Rossellomorea</taxon>
    </lineage>
</organism>
<keyword evidence="6 7" id="KW-0472">Membrane</keyword>
<sequence length="217" mass="23823">MGANRVSTIIDVFLHLDQHIAGYMNEYGVWIYVILFAIIFCETGLVVLPFLPGDSLLFATGALAASGSIHLLPIFLIFCVAAIAGDTLNYTIGHYSGNKVEAREKLFFVKRESLDKTNRFFDKHGSATIILSRFIPIIRTFAPFTAGVGKMPYAKFLSYNVIGGILWVSIALFAGYFFGNIPVIKDNFSVLVLGIVAVSLLPVAFAFVKNKWTALKG</sequence>
<comment type="similarity">
    <text evidence="2 7">Belongs to the DedA family.</text>
</comment>
<feature type="transmembrane region" description="Helical" evidence="7">
    <location>
        <begin position="156"/>
        <end position="178"/>
    </location>
</feature>
<dbReference type="PANTHER" id="PTHR30353:SF0">
    <property type="entry name" value="TRANSMEMBRANE PROTEIN"/>
    <property type="match status" value="1"/>
</dbReference>
<feature type="transmembrane region" description="Helical" evidence="7">
    <location>
        <begin position="29"/>
        <end position="51"/>
    </location>
</feature>
<gene>
    <name evidence="9" type="ORF">AF331_16415</name>
</gene>
<dbReference type="Proteomes" id="UP000037405">
    <property type="component" value="Unassembled WGS sequence"/>
</dbReference>
<proteinExistence type="inferred from homology"/>
<feature type="transmembrane region" description="Helical" evidence="7">
    <location>
        <begin position="190"/>
        <end position="208"/>
    </location>
</feature>
<evidence type="ECO:0000256" key="3">
    <source>
        <dbReference type="ARBA" id="ARBA00022475"/>
    </source>
</evidence>
<keyword evidence="10" id="KW-1185">Reference proteome</keyword>
<comment type="caution">
    <text evidence="9">The sequence shown here is derived from an EMBL/GenBank/DDBJ whole genome shotgun (WGS) entry which is preliminary data.</text>
</comment>
<reference evidence="10" key="1">
    <citation type="submission" date="2015-07" db="EMBL/GenBank/DDBJ databases">
        <title>Fjat-14235 jcm11544.</title>
        <authorList>
            <person name="Liu B."/>
            <person name="Wang J."/>
            <person name="Zhu Y."/>
            <person name="Liu G."/>
            <person name="Chen Q."/>
            <person name="Chen Z."/>
            <person name="Lan J."/>
            <person name="Che J."/>
            <person name="Ge C."/>
            <person name="Shi H."/>
            <person name="Pan Z."/>
            <person name="Liu X."/>
        </authorList>
    </citation>
    <scope>NUCLEOTIDE SEQUENCE [LARGE SCALE GENOMIC DNA]</scope>
    <source>
        <strain evidence="10">JCM 11544</strain>
    </source>
</reference>
<dbReference type="InterPro" id="IPR032816">
    <property type="entry name" value="VTT_dom"/>
</dbReference>
<dbReference type="AlphaFoldDB" id="A0A0M0G2B8"/>
<protein>
    <recommendedName>
        <fullName evidence="8">VTT domain-containing protein</fullName>
    </recommendedName>
</protein>
<keyword evidence="5 7" id="KW-1133">Transmembrane helix</keyword>
<dbReference type="PATRIC" id="fig|189381.12.peg.4275"/>
<dbReference type="PANTHER" id="PTHR30353">
    <property type="entry name" value="INNER MEMBRANE PROTEIN DEDA-RELATED"/>
    <property type="match status" value="1"/>
</dbReference>
<keyword evidence="4 7" id="KW-0812">Transmembrane</keyword>
<feature type="domain" description="VTT" evidence="8">
    <location>
        <begin position="51"/>
        <end position="176"/>
    </location>
</feature>
<evidence type="ECO:0000313" key="9">
    <source>
        <dbReference type="EMBL" id="KON83752.1"/>
    </source>
</evidence>
<dbReference type="InterPro" id="IPR058127">
    <property type="entry name" value="DedA"/>
</dbReference>
<dbReference type="Pfam" id="PF09335">
    <property type="entry name" value="VTT_dom"/>
    <property type="match status" value="1"/>
</dbReference>
<evidence type="ECO:0000256" key="5">
    <source>
        <dbReference type="ARBA" id="ARBA00022989"/>
    </source>
</evidence>